<dbReference type="AlphaFoldDB" id="A0A7J7F563"/>
<keyword evidence="2" id="KW-1185">Reference proteome</keyword>
<protein>
    <submittedName>
        <fullName evidence="1">Uncharacterized protein</fullName>
    </submittedName>
</protein>
<reference evidence="1 2" key="1">
    <citation type="journal article" date="2020" name="Mol. Biol. Evol.">
        <title>Interspecific Gene Flow and the Evolution of Specialization in Black and White Rhinoceros.</title>
        <authorList>
            <person name="Moodley Y."/>
            <person name="Westbury M.V."/>
            <person name="Russo I.M."/>
            <person name="Gopalakrishnan S."/>
            <person name="Rakotoarivelo A."/>
            <person name="Olsen R.A."/>
            <person name="Prost S."/>
            <person name="Tunstall T."/>
            <person name="Ryder O.A."/>
            <person name="Dalen L."/>
            <person name="Bruford M.W."/>
        </authorList>
    </citation>
    <scope>NUCLEOTIDE SEQUENCE [LARGE SCALE GENOMIC DNA]</scope>
    <source>
        <strain evidence="1">SBR-YM</strain>
        <tissue evidence="1">Skin</tissue>
    </source>
</reference>
<name>A0A7J7F563_DICBM</name>
<sequence>MAPRMNLDWCKHTLGVSLIIDKAGYTEKGVSLYCRIADLEAIQIVLLERLAVRDEVLVGRDSEFFQSGTYDLEFNSPANPSTYISPVVAQRITHIDTNIQVVGLVVANPKQIAKAVDEE</sequence>
<proteinExistence type="predicted"/>
<organism evidence="1 2">
    <name type="scientific">Diceros bicornis minor</name>
    <name type="common">South-central black rhinoceros</name>
    <dbReference type="NCBI Taxonomy" id="77932"/>
    <lineage>
        <taxon>Eukaryota</taxon>
        <taxon>Metazoa</taxon>
        <taxon>Chordata</taxon>
        <taxon>Craniata</taxon>
        <taxon>Vertebrata</taxon>
        <taxon>Euteleostomi</taxon>
        <taxon>Mammalia</taxon>
        <taxon>Eutheria</taxon>
        <taxon>Laurasiatheria</taxon>
        <taxon>Perissodactyla</taxon>
        <taxon>Rhinocerotidae</taxon>
        <taxon>Diceros</taxon>
    </lineage>
</organism>
<dbReference type="Proteomes" id="UP000551758">
    <property type="component" value="Unassembled WGS sequence"/>
</dbReference>
<evidence type="ECO:0000313" key="2">
    <source>
        <dbReference type="Proteomes" id="UP000551758"/>
    </source>
</evidence>
<gene>
    <name evidence="1" type="ORF">HPG69_012275</name>
</gene>
<evidence type="ECO:0000313" key="1">
    <source>
        <dbReference type="EMBL" id="KAF5923185.1"/>
    </source>
</evidence>
<dbReference type="EMBL" id="JACDTQ010001359">
    <property type="protein sequence ID" value="KAF5923185.1"/>
    <property type="molecule type" value="Genomic_DNA"/>
</dbReference>
<comment type="caution">
    <text evidence="1">The sequence shown here is derived from an EMBL/GenBank/DDBJ whole genome shotgun (WGS) entry which is preliminary data.</text>
</comment>
<accession>A0A7J7F563</accession>